<feature type="transmembrane region" description="Helical" evidence="1">
    <location>
        <begin position="154"/>
        <end position="178"/>
    </location>
</feature>
<dbReference type="KEGG" id="xyk:GT347_22200"/>
<gene>
    <name evidence="2" type="ORF">GT347_22200</name>
</gene>
<evidence type="ECO:0000256" key="1">
    <source>
        <dbReference type="SAM" id="Phobius"/>
    </source>
</evidence>
<dbReference type="RefSeq" id="WP_160554258.1">
    <property type="nucleotide sequence ID" value="NZ_CP047650.1"/>
</dbReference>
<proteinExistence type="predicted"/>
<dbReference type="Proteomes" id="UP000464787">
    <property type="component" value="Chromosome"/>
</dbReference>
<evidence type="ECO:0000313" key="3">
    <source>
        <dbReference type="Proteomes" id="UP000464787"/>
    </source>
</evidence>
<name>A0A857J9P2_9BURK</name>
<feature type="transmembrane region" description="Helical" evidence="1">
    <location>
        <begin position="214"/>
        <end position="236"/>
    </location>
</feature>
<organism evidence="2 3">
    <name type="scientific">Xylophilus rhododendri</name>
    <dbReference type="NCBI Taxonomy" id="2697032"/>
    <lineage>
        <taxon>Bacteria</taxon>
        <taxon>Pseudomonadati</taxon>
        <taxon>Pseudomonadota</taxon>
        <taxon>Betaproteobacteria</taxon>
        <taxon>Burkholderiales</taxon>
        <taxon>Xylophilus</taxon>
    </lineage>
</organism>
<protein>
    <submittedName>
        <fullName evidence="2">PepSY domain-containing protein</fullName>
    </submittedName>
</protein>
<dbReference type="InterPro" id="IPR005625">
    <property type="entry name" value="PepSY-ass_TM"/>
</dbReference>
<reference evidence="2 3" key="1">
    <citation type="submission" date="2020-01" db="EMBL/GenBank/DDBJ databases">
        <title>Genome sequencing of strain KACC 21265.</title>
        <authorList>
            <person name="Heo J."/>
            <person name="Kim S.-J."/>
            <person name="Kim J.-S."/>
            <person name="Hong S.-B."/>
            <person name="Kwon S.-W."/>
        </authorList>
    </citation>
    <scope>NUCLEOTIDE SEQUENCE [LARGE SCALE GENOMIC DNA]</scope>
    <source>
        <strain evidence="2 3">KACC 21265</strain>
    </source>
</reference>
<keyword evidence="1" id="KW-0812">Transmembrane</keyword>
<keyword evidence="1" id="KW-0472">Membrane</keyword>
<dbReference type="PANTHER" id="PTHR34219:SF5">
    <property type="entry name" value="BLR4505 PROTEIN"/>
    <property type="match status" value="1"/>
</dbReference>
<accession>A0A857J9P2</accession>
<evidence type="ECO:0000313" key="2">
    <source>
        <dbReference type="EMBL" id="QHJ00448.1"/>
    </source>
</evidence>
<keyword evidence="3" id="KW-1185">Reference proteome</keyword>
<dbReference type="AlphaFoldDB" id="A0A857J9P2"/>
<keyword evidence="1" id="KW-1133">Transmembrane helix</keyword>
<dbReference type="EMBL" id="CP047650">
    <property type="protein sequence ID" value="QHJ00448.1"/>
    <property type="molecule type" value="Genomic_DNA"/>
</dbReference>
<sequence>MRTRAGLVLLHRWVGLVLAGFLLLSGLSGSLLAWNDELEMLFSPELFRAEPPTPEARPLDPLLLRERVQARYPQALALRVPLRVEPGRSQLFMLRPMPSAKGARPPALSADQVFVDPYTGRLLGDRKWGDISQGRRNLMPFVYRLHESFALGPVGAYAFGAVGLLWTLDCFVGAWLTLPVGTQPFSLRRWAGAWRVRRARGYKLHFDLHRAGGLWLWAMLFVIAWSSVAFNLPAVYDPVMNAAFSRQPGLETLARLPQPRLQPALAWPQALAAGRALMARQAIEKGFTVLEEKALIYDPARGLYRYDARTSRDIRRHGGNTRMALDGDTGALRGIWLPTGQASGDTLRTWLSDLHMASVGGWPMQLLLCATGLGVALLSVTGVLVWRRKRRARRAA</sequence>
<dbReference type="PANTHER" id="PTHR34219">
    <property type="entry name" value="IRON-REGULATED INNER MEMBRANE PROTEIN-RELATED"/>
    <property type="match status" value="1"/>
</dbReference>
<dbReference type="Pfam" id="PF03929">
    <property type="entry name" value="PepSY_TM"/>
    <property type="match status" value="1"/>
</dbReference>
<feature type="transmembrane region" description="Helical" evidence="1">
    <location>
        <begin position="362"/>
        <end position="386"/>
    </location>
</feature>